<comment type="caution">
    <text evidence="2">The sequence shown here is derived from an EMBL/GenBank/DDBJ whole genome shotgun (WGS) entry which is preliminary data.</text>
</comment>
<organism evidence="2">
    <name type="scientific">marine sediment metagenome</name>
    <dbReference type="NCBI Taxonomy" id="412755"/>
    <lineage>
        <taxon>unclassified sequences</taxon>
        <taxon>metagenomes</taxon>
        <taxon>ecological metagenomes</taxon>
    </lineage>
</organism>
<feature type="transmembrane region" description="Helical" evidence="1">
    <location>
        <begin position="20"/>
        <end position="42"/>
    </location>
</feature>
<keyword evidence="1" id="KW-1133">Transmembrane helix</keyword>
<gene>
    <name evidence="2" type="ORF">LCGC14_3028980</name>
</gene>
<feature type="non-terminal residue" evidence="2">
    <location>
        <position position="69"/>
    </location>
</feature>
<protein>
    <submittedName>
        <fullName evidence="2">Uncharacterized protein</fullName>
    </submittedName>
</protein>
<sequence length="69" mass="7743">MEDQRPPREIPWPFIRRTGAALLVGASIACGTLWVWPGFLLAKPWQRPGPPPQRLTLLLASQLHGHLEP</sequence>
<keyword evidence="1" id="KW-0472">Membrane</keyword>
<name>A0A0F8WSU9_9ZZZZ</name>
<evidence type="ECO:0000313" key="2">
    <source>
        <dbReference type="EMBL" id="KKK59977.1"/>
    </source>
</evidence>
<accession>A0A0F8WSU9</accession>
<dbReference type="EMBL" id="LAZR01063197">
    <property type="protein sequence ID" value="KKK59977.1"/>
    <property type="molecule type" value="Genomic_DNA"/>
</dbReference>
<dbReference type="AlphaFoldDB" id="A0A0F8WSU9"/>
<keyword evidence="1" id="KW-0812">Transmembrane</keyword>
<proteinExistence type="predicted"/>
<reference evidence="2" key="1">
    <citation type="journal article" date="2015" name="Nature">
        <title>Complex archaea that bridge the gap between prokaryotes and eukaryotes.</title>
        <authorList>
            <person name="Spang A."/>
            <person name="Saw J.H."/>
            <person name="Jorgensen S.L."/>
            <person name="Zaremba-Niedzwiedzka K."/>
            <person name="Martijn J."/>
            <person name="Lind A.E."/>
            <person name="van Eijk R."/>
            <person name="Schleper C."/>
            <person name="Guy L."/>
            <person name="Ettema T.J."/>
        </authorList>
    </citation>
    <scope>NUCLEOTIDE SEQUENCE</scope>
</reference>
<dbReference type="PROSITE" id="PS51257">
    <property type="entry name" value="PROKAR_LIPOPROTEIN"/>
    <property type="match status" value="1"/>
</dbReference>
<evidence type="ECO:0000256" key="1">
    <source>
        <dbReference type="SAM" id="Phobius"/>
    </source>
</evidence>